<reference evidence="8" key="1">
    <citation type="submission" date="2011-08" db="EMBL/GenBank/DDBJ databases">
        <title>The draft genome of Latimeria chalumnae.</title>
        <authorList>
            <person name="Di Palma F."/>
            <person name="Alfoldi J."/>
            <person name="Johnson J."/>
            <person name="Berlin A."/>
            <person name="Gnerre S."/>
            <person name="Jaffe D."/>
            <person name="MacCallum I."/>
            <person name="Young S."/>
            <person name="Walker B.J."/>
            <person name="Lander E."/>
            <person name="Lindblad-Toh K."/>
        </authorList>
    </citation>
    <scope>NUCLEOTIDE SEQUENCE [LARGE SCALE GENOMIC DNA]</scope>
    <source>
        <strain evidence="8">Wild caught</strain>
    </source>
</reference>
<keyword evidence="4" id="KW-0646">Protease inhibitor</keyword>
<name>H3ARM6_LATCH</name>
<proteinExistence type="inferred from homology"/>
<dbReference type="FunFam" id="2.30.39.10:FF:000014">
    <property type="entry name" value="Serpin family B member 9"/>
    <property type="match status" value="1"/>
</dbReference>
<dbReference type="Ensembl" id="ENSLACT00000012390.1">
    <property type="protein sequence ID" value="ENSLACP00000012297.1"/>
    <property type="gene ID" value="ENSLACG00000010826.1"/>
</dbReference>
<dbReference type="PROSITE" id="PS00284">
    <property type="entry name" value="SERPIN"/>
    <property type="match status" value="1"/>
</dbReference>
<evidence type="ECO:0000259" key="6">
    <source>
        <dbReference type="SMART" id="SM00093"/>
    </source>
</evidence>
<dbReference type="PANTHER" id="PTHR11461:SF180">
    <property type="entry name" value="LEUKOCYTE ELASTASE INHIBITOR"/>
    <property type="match status" value="1"/>
</dbReference>
<evidence type="ECO:0000256" key="5">
    <source>
        <dbReference type="ARBA" id="ARBA00022900"/>
    </source>
</evidence>
<dbReference type="InParanoid" id="H3ARM6"/>
<dbReference type="eggNOG" id="KOG2392">
    <property type="taxonomic scope" value="Eukaryota"/>
</dbReference>
<dbReference type="EMBL" id="AFYH01181424">
    <property type="status" value="NOT_ANNOTATED_CDS"/>
    <property type="molecule type" value="Genomic_DNA"/>
</dbReference>
<dbReference type="PANTHER" id="PTHR11461">
    <property type="entry name" value="SERINE PROTEASE INHIBITOR, SERPIN"/>
    <property type="match status" value="1"/>
</dbReference>
<dbReference type="GeneTree" id="ENSGT00940000154573"/>
<gene>
    <name evidence="7" type="primary">LOC102348351</name>
</gene>
<keyword evidence="5" id="KW-0722">Serine protease inhibitor</keyword>
<dbReference type="Gene3D" id="3.30.497.10">
    <property type="entry name" value="Antithrombin, subunit I, domain 2"/>
    <property type="match status" value="1"/>
</dbReference>
<dbReference type="InterPro" id="IPR042178">
    <property type="entry name" value="Serpin_sf_1"/>
</dbReference>
<dbReference type="EMBL" id="AFYH01181426">
    <property type="status" value="NOT_ANNOTATED_CDS"/>
    <property type="molecule type" value="Genomic_DNA"/>
</dbReference>
<dbReference type="EMBL" id="AFYH01181425">
    <property type="status" value="NOT_ANNOTATED_CDS"/>
    <property type="molecule type" value="Genomic_DNA"/>
</dbReference>
<dbReference type="Gene3D" id="2.30.39.10">
    <property type="entry name" value="Alpha-1-antitrypsin, domain 1"/>
    <property type="match status" value="1"/>
</dbReference>
<reference evidence="7" key="2">
    <citation type="submission" date="2025-08" db="UniProtKB">
        <authorList>
            <consortium name="Ensembl"/>
        </authorList>
    </citation>
    <scope>IDENTIFICATION</scope>
</reference>
<dbReference type="InterPro" id="IPR023795">
    <property type="entry name" value="Serpin_CS"/>
</dbReference>
<evidence type="ECO:0000313" key="7">
    <source>
        <dbReference type="Ensembl" id="ENSLACP00000012297.1"/>
    </source>
</evidence>
<protein>
    <recommendedName>
        <fullName evidence="6">Serpin domain-containing protein</fullName>
    </recommendedName>
</protein>
<keyword evidence="3" id="KW-0963">Cytoplasm</keyword>
<dbReference type="Gene3D" id="1.10.287.580">
    <property type="entry name" value="Helix hairpin bin"/>
    <property type="match status" value="1"/>
</dbReference>
<dbReference type="Proteomes" id="UP000008672">
    <property type="component" value="Unassembled WGS sequence"/>
</dbReference>
<dbReference type="STRING" id="7897.ENSLACP00000012297"/>
<comment type="similarity">
    <text evidence="2">Belongs to the serpin family. Ov-serpin subfamily.</text>
</comment>
<dbReference type="GO" id="GO:0005615">
    <property type="term" value="C:extracellular space"/>
    <property type="evidence" value="ECO:0007669"/>
    <property type="project" value="InterPro"/>
</dbReference>
<evidence type="ECO:0000256" key="1">
    <source>
        <dbReference type="ARBA" id="ARBA00004496"/>
    </source>
</evidence>
<evidence type="ECO:0000256" key="4">
    <source>
        <dbReference type="ARBA" id="ARBA00022690"/>
    </source>
</evidence>
<dbReference type="GO" id="GO:0004867">
    <property type="term" value="F:serine-type endopeptidase inhibitor activity"/>
    <property type="evidence" value="ECO:0007669"/>
    <property type="project" value="UniProtKB-KW"/>
</dbReference>
<dbReference type="InterPro" id="IPR036186">
    <property type="entry name" value="Serpin_sf"/>
</dbReference>
<comment type="subcellular location">
    <subcellularLocation>
        <location evidence="1">Cytoplasm</location>
    </subcellularLocation>
</comment>
<sequence length="453" mass="51532">KVHKMYRCQDIYFLSSSSNMEKISDANTLFTLDLFKNFNETNPTGNIFFSPFSISSALAMVYLGAKGSTADQMEKVILSNSPIKEGGGGLIFLKKGMRCRIQIRITGQAMQHRRKLKRGLLLSSIPAQVLHFDKAGEIHPSIQSLNTEINKPGECLLKLANRVYTEKTYNFLPEFLNSAAKFYKADLPAVDFQNAADEARKQINQWVEAQTEGKIQNLLTEGTVTSLTRMVLVNAIYFKGSWAHKFNDRATKEMPFRLNKSESNSVQMMYQEKKLNFNYVDEMKLKVLELPYVGKELSMIILLPDDINDDSTGLQQLEKNITFESIQKWTLPGRMRNVKVQVHLPKFKLEDMYDLKSSLTRLGMLDVFNGDRADLSGMTEKPELHLSKVIHKSFVEVNEEGTEAAAATGAIMMLRCSRMPDDIVYFTADHPFLFFIRHNSSNSVLFFGRYCSP</sequence>
<dbReference type="OMA" id="EATHRNY"/>
<feature type="domain" description="Serpin" evidence="6">
    <location>
        <begin position="32"/>
        <end position="453"/>
    </location>
</feature>
<dbReference type="Pfam" id="PF00079">
    <property type="entry name" value="Serpin"/>
    <property type="match status" value="1"/>
</dbReference>
<dbReference type="SMART" id="SM00093">
    <property type="entry name" value="SERPIN"/>
    <property type="match status" value="1"/>
</dbReference>
<keyword evidence="8" id="KW-1185">Reference proteome</keyword>
<dbReference type="GO" id="GO:0005737">
    <property type="term" value="C:cytoplasm"/>
    <property type="evidence" value="ECO:0007669"/>
    <property type="project" value="UniProtKB-SubCell"/>
</dbReference>
<reference evidence="7" key="3">
    <citation type="submission" date="2025-09" db="UniProtKB">
        <authorList>
            <consortium name="Ensembl"/>
        </authorList>
    </citation>
    <scope>IDENTIFICATION</scope>
</reference>
<organism evidence="7 8">
    <name type="scientific">Latimeria chalumnae</name>
    <name type="common">Coelacanth</name>
    <dbReference type="NCBI Taxonomy" id="7897"/>
    <lineage>
        <taxon>Eukaryota</taxon>
        <taxon>Metazoa</taxon>
        <taxon>Chordata</taxon>
        <taxon>Craniata</taxon>
        <taxon>Vertebrata</taxon>
        <taxon>Euteleostomi</taxon>
        <taxon>Coelacanthiformes</taxon>
        <taxon>Coelacanthidae</taxon>
        <taxon>Latimeria</taxon>
    </lineage>
</organism>
<dbReference type="FunCoup" id="H3ARM6">
    <property type="interactions" value="356"/>
</dbReference>
<dbReference type="InterPro" id="IPR000215">
    <property type="entry name" value="Serpin_fam"/>
</dbReference>
<dbReference type="AlphaFoldDB" id="H3ARM6"/>
<dbReference type="SUPFAM" id="SSF56574">
    <property type="entry name" value="Serpins"/>
    <property type="match status" value="1"/>
</dbReference>
<accession>H3ARM6</accession>
<dbReference type="EMBL" id="AFYH01181423">
    <property type="status" value="NOT_ANNOTATED_CDS"/>
    <property type="molecule type" value="Genomic_DNA"/>
</dbReference>
<evidence type="ECO:0000313" key="8">
    <source>
        <dbReference type="Proteomes" id="UP000008672"/>
    </source>
</evidence>
<evidence type="ECO:0000256" key="2">
    <source>
        <dbReference type="ARBA" id="ARBA00006426"/>
    </source>
</evidence>
<dbReference type="InterPro" id="IPR042185">
    <property type="entry name" value="Serpin_sf_2"/>
</dbReference>
<dbReference type="InterPro" id="IPR023796">
    <property type="entry name" value="Serpin_dom"/>
</dbReference>
<evidence type="ECO:0000256" key="3">
    <source>
        <dbReference type="ARBA" id="ARBA00022490"/>
    </source>
</evidence>
<dbReference type="Bgee" id="ENSLACG00000010826">
    <property type="expression patterns" value="Expressed in pelvic fin and 6 other cell types or tissues"/>
</dbReference>